<accession>A0A2R6S5Z4</accession>
<reference evidence="2 3" key="1">
    <citation type="submission" date="2018-02" db="EMBL/GenBank/DDBJ databases">
        <title>Genome sequence of the basidiomycete white-rot fungus Phlebia centrifuga.</title>
        <authorList>
            <person name="Granchi Z."/>
            <person name="Peng M."/>
            <person name="de Vries R.P."/>
            <person name="Hilden K."/>
            <person name="Makela M.R."/>
            <person name="Grigoriev I."/>
            <person name="Riley R."/>
        </authorList>
    </citation>
    <scope>NUCLEOTIDE SEQUENCE [LARGE SCALE GENOMIC DNA]</scope>
    <source>
        <strain evidence="2 3">FBCC195</strain>
    </source>
</reference>
<dbReference type="EMBL" id="MLYV02000033">
    <property type="protein sequence ID" value="PSS37675.1"/>
    <property type="molecule type" value="Genomic_DNA"/>
</dbReference>
<dbReference type="AlphaFoldDB" id="A0A2R6S5Z4"/>
<organism evidence="2 3">
    <name type="scientific">Hermanssonia centrifuga</name>
    <dbReference type="NCBI Taxonomy" id="98765"/>
    <lineage>
        <taxon>Eukaryota</taxon>
        <taxon>Fungi</taxon>
        <taxon>Dikarya</taxon>
        <taxon>Basidiomycota</taxon>
        <taxon>Agaricomycotina</taxon>
        <taxon>Agaricomycetes</taxon>
        <taxon>Polyporales</taxon>
        <taxon>Meruliaceae</taxon>
        <taxon>Hermanssonia</taxon>
    </lineage>
</organism>
<dbReference type="OrthoDB" id="10261361at2759"/>
<proteinExistence type="predicted"/>
<sequence length="163" mass="18349">MVGFFLVQCFLAPFLDPVSNASEWTSRMNYVLTSVIALGVALNLPGQTILNDFTVINWSITQRLVKKLARRIDFSIDIFSPRLDLSPTSAHIRRRIWQEAISVLILTNPECGIPKIQPMQFAQARDSEYPPYLLAFAGSPGERHVENLKVTTIPTCAFIMPNQ</sequence>
<keyword evidence="3" id="KW-1185">Reference proteome</keyword>
<evidence type="ECO:0000256" key="1">
    <source>
        <dbReference type="SAM" id="SignalP"/>
    </source>
</evidence>
<comment type="caution">
    <text evidence="2">The sequence shown here is derived from an EMBL/GenBank/DDBJ whole genome shotgun (WGS) entry which is preliminary data.</text>
</comment>
<dbReference type="Proteomes" id="UP000186601">
    <property type="component" value="Unassembled WGS sequence"/>
</dbReference>
<gene>
    <name evidence="2" type="ORF">PHLCEN_2v499</name>
</gene>
<evidence type="ECO:0000313" key="3">
    <source>
        <dbReference type="Proteomes" id="UP000186601"/>
    </source>
</evidence>
<evidence type="ECO:0000313" key="2">
    <source>
        <dbReference type="EMBL" id="PSS37675.1"/>
    </source>
</evidence>
<protein>
    <submittedName>
        <fullName evidence="2">Uncharacterized protein</fullName>
    </submittedName>
</protein>
<keyword evidence="1" id="KW-0732">Signal</keyword>
<feature type="chain" id="PRO_5015347563" evidence="1">
    <location>
        <begin position="22"/>
        <end position="163"/>
    </location>
</feature>
<name>A0A2R6S5Z4_9APHY</name>
<feature type="signal peptide" evidence="1">
    <location>
        <begin position="1"/>
        <end position="21"/>
    </location>
</feature>
<dbReference type="STRING" id="98765.A0A2R6S5Z4"/>